<accession>A0A7C9BMR3</accession>
<dbReference type="Proteomes" id="UP000479293">
    <property type="component" value="Unassembled WGS sequence"/>
</dbReference>
<gene>
    <name evidence="1" type="ORF">GBK04_25145</name>
</gene>
<reference evidence="1 2" key="1">
    <citation type="submission" date="2019-10" db="EMBL/GenBank/DDBJ databases">
        <title>Draft Genome Sequence of Cytophagaceae sp. SJW1-29.</title>
        <authorList>
            <person name="Choi A."/>
        </authorList>
    </citation>
    <scope>NUCLEOTIDE SEQUENCE [LARGE SCALE GENOMIC DNA]</scope>
    <source>
        <strain evidence="1 2">SJW1-29</strain>
    </source>
</reference>
<dbReference type="RefSeq" id="WP_152764524.1">
    <property type="nucleotide sequence ID" value="NZ_WHLY01000002.1"/>
</dbReference>
<name>A0A7C9BMR3_9BACT</name>
<dbReference type="EMBL" id="WHLY01000002">
    <property type="protein sequence ID" value="MPR36535.1"/>
    <property type="molecule type" value="Genomic_DNA"/>
</dbReference>
<keyword evidence="2" id="KW-1185">Reference proteome</keyword>
<evidence type="ECO:0000313" key="1">
    <source>
        <dbReference type="EMBL" id="MPR36535.1"/>
    </source>
</evidence>
<sequence length="322" mass="35911">MAKTIDFSNFHTDLMRTIDGDGAIIQDRVMFGAERLGSDFTLLLTRDRAPLVRMSVKDAWRPAGDNFDPKAALEVKTRFASFKEADIDLEFKYSDIKEAYQTYLGWLKTPGLSLNDVNKNPFELFFLGYILAKHFEFLRLNTAFKGVYNAAGSGAGSLADGFIAKFATGRGVGGDIAASHVFTAAAITASNAYAQVNGVADLVAATDQKLLNENLNVYTSRTVYDKYRQNRRTLFPNHVGPADRPTTLDDYSNMTFVNEPGLAGKDTIVITPKQNLLFVCNEDINMFSINIVKQIKSWQLTVRVSLDFDYATPDWIYLNDKV</sequence>
<organism evidence="1 2">
    <name type="scientific">Salmonirosea aquatica</name>
    <dbReference type="NCBI Taxonomy" id="2654236"/>
    <lineage>
        <taxon>Bacteria</taxon>
        <taxon>Pseudomonadati</taxon>
        <taxon>Bacteroidota</taxon>
        <taxon>Cytophagia</taxon>
        <taxon>Cytophagales</taxon>
        <taxon>Spirosomataceae</taxon>
        <taxon>Salmonirosea</taxon>
    </lineage>
</organism>
<protein>
    <recommendedName>
        <fullName evidence="3">Phage major capsid protein</fullName>
    </recommendedName>
</protein>
<comment type="caution">
    <text evidence="1">The sequence shown here is derived from an EMBL/GenBank/DDBJ whole genome shotgun (WGS) entry which is preliminary data.</text>
</comment>
<proteinExistence type="predicted"/>
<evidence type="ECO:0000313" key="2">
    <source>
        <dbReference type="Proteomes" id="UP000479293"/>
    </source>
</evidence>
<dbReference type="AlphaFoldDB" id="A0A7C9BMR3"/>
<evidence type="ECO:0008006" key="3">
    <source>
        <dbReference type="Google" id="ProtNLM"/>
    </source>
</evidence>